<protein>
    <submittedName>
        <fullName evidence="1">CRISPR-associated protein</fullName>
    </submittedName>
</protein>
<dbReference type="NCBIfam" id="TIGR02710">
    <property type="entry name" value="TIGR02710 family CRISPR-associated CARF protein"/>
    <property type="match status" value="1"/>
</dbReference>
<reference evidence="1 2" key="1">
    <citation type="journal article" date="2023" name="Microorganisms">
        <title>Thiorhodovibrio frisius and Trv. litoralis spp. nov., Two Novel Members from a Clade of Fastidious Purple Sulfur Bacteria That Exhibit Unique Red-Shifted Light-Harvesting Capabilities.</title>
        <authorList>
            <person name="Methner A."/>
            <person name="Kuzyk S.B."/>
            <person name="Petersen J."/>
            <person name="Bauer S."/>
            <person name="Brinkmann H."/>
            <person name="Sichau K."/>
            <person name="Wanner G."/>
            <person name="Wolf J."/>
            <person name="Neumann-Schaal M."/>
            <person name="Henke P."/>
            <person name="Tank M."/>
            <person name="Sproer C."/>
            <person name="Bunk B."/>
            <person name="Overmann J."/>
        </authorList>
    </citation>
    <scope>NUCLEOTIDE SEQUENCE [LARGE SCALE GENOMIC DNA]</scope>
    <source>
        <strain evidence="1 2">DSM 6702</strain>
    </source>
</reference>
<accession>A0ABZ0SC54</accession>
<evidence type="ECO:0000313" key="1">
    <source>
        <dbReference type="EMBL" id="WPL18605.1"/>
    </source>
</evidence>
<gene>
    <name evidence="1" type="ORF">Thiowin_03685</name>
</gene>
<dbReference type="Pfam" id="PF09670">
    <property type="entry name" value="Cas_Cas02710"/>
    <property type="match status" value="1"/>
</dbReference>
<sequence length="390" mass="42836">MTQPILLCTVGGSHQPILTAIRELQPVFVLFFASGRDQATGQPGSMVTITGKGHPVEVRRGAEVVDHLPNIPTQAGLREEQFQAVEVPTDDLDQAVAAMTSAITAIAERFPQARLIADYTGGTKTMTAALVMAAIDNDRVELQLITGNRADLIKVRDGSQAGLAVSSEEIRLRRAMRAYLNAWDRFDHAEAAALLEVYRPRLVKDAGEVAVPLFQALKYLNAVQDSPQRTPARLWDLWLNAQRRAVQCRYDDAVARAYRLLEWTAQWLLEGQGVLTGDLKPEQIPASLSITANPDGKLQAGLRNAWELAAHHLGGEVAVFVEAERSHMLDQLTKRNYSILAHGDRPIARADWEAFGGWMAGALIPLFSQQAARAGLKKLAPQLPQAPLWR</sequence>
<proteinExistence type="predicted"/>
<dbReference type="RefSeq" id="WP_328984356.1">
    <property type="nucleotide sequence ID" value="NZ_CP121472.1"/>
</dbReference>
<dbReference type="Proteomes" id="UP001432180">
    <property type="component" value="Chromosome"/>
</dbReference>
<organism evidence="1 2">
    <name type="scientific">Thiorhodovibrio winogradskyi</name>
    <dbReference type="NCBI Taxonomy" id="77007"/>
    <lineage>
        <taxon>Bacteria</taxon>
        <taxon>Pseudomonadati</taxon>
        <taxon>Pseudomonadota</taxon>
        <taxon>Gammaproteobacteria</taxon>
        <taxon>Chromatiales</taxon>
        <taxon>Chromatiaceae</taxon>
        <taxon>Thiorhodovibrio</taxon>
    </lineage>
</organism>
<evidence type="ECO:0000313" key="2">
    <source>
        <dbReference type="Proteomes" id="UP001432180"/>
    </source>
</evidence>
<dbReference type="InterPro" id="IPR014082">
    <property type="entry name" value="CRISPR-assoc_prot_Cas02710"/>
</dbReference>
<dbReference type="EMBL" id="CP121472">
    <property type="protein sequence ID" value="WPL18605.1"/>
    <property type="molecule type" value="Genomic_DNA"/>
</dbReference>
<name>A0ABZ0SC54_9GAMM</name>
<keyword evidence="2" id="KW-1185">Reference proteome</keyword>